<proteinExistence type="inferred from homology"/>
<dbReference type="InterPro" id="IPR002937">
    <property type="entry name" value="Amino_oxidase"/>
</dbReference>
<organism evidence="10 11">
    <name type="scientific">Providencia zhijiangensis</name>
    <dbReference type="NCBI Taxonomy" id="3053982"/>
    <lineage>
        <taxon>Bacteria</taxon>
        <taxon>Pseudomonadati</taxon>
        <taxon>Pseudomonadota</taxon>
        <taxon>Gammaproteobacteria</taxon>
        <taxon>Enterobacterales</taxon>
        <taxon>Morganellaceae</taxon>
        <taxon>Providencia</taxon>
    </lineage>
</organism>
<dbReference type="PANTHER" id="PTHR10742:SF410">
    <property type="entry name" value="LYSINE-SPECIFIC HISTONE DEMETHYLASE 2"/>
    <property type="match status" value="1"/>
</dbReference>
<comment type="cofactor">
    <cofactor evidence="1">
        <name>FAD</name>
        <dbReference type="ChEBI" id="CHEBI:57692"/>
    </cofactor>
</comment>
<dbReference type="InterPro" id="IPR050281">
    <property type="entry name" value="Flavin_monoamine_oxidase"/>
</dbReference>
<keyword evidence="7" id="KW-0073">Auxin biosynthesis</keyword>
<evidence type="ECO:0000256" key="8">
    <source>
        <dbReference type="ARBA" id="ARBA00047321"/>
    </source>
</evidence>
<dbReference type="EC" id="1.13.12.3" evidence="4"/>
<feature type="domain" description="Amine oxidase" evidence="9">
    <location>
        <begin position="15"/>
        <end position="444"/>
    </location>
</feature>
<dbReference type="Gene3D" id="3.90.660.10">
    <property type="match status" value="1"/>
</dbReference>
<gene>
    <name evidence="10" type="ORF">QS795_011290</name>
</gene>
<dbReference type="Gene3D" id="3.50.50.60">
    <property type="entry name" value="FAD/NAD(P)-binding domain"/>
    <property type="match status" value="1"/>
</dbReference>
<dbReference type="PANTHER" id="PTHR10742">
    <property type="entry name" value="FLAVIN MONOAMINE OXIDASE"/>
    <property type="match status" value="1"/>
</dbReference>
<dbReference type="PRINTS" id="PR00757">
    <property type="entry name" value="AMINEOXDASEF"/>
</dbReference>
<evidence type="ECO:0000313" key="10">
    <source>
        <dbReference type="EMBL" id="WPA91063.1"/>
    </source>
</evidence>
<dbReference type="InterPro" id="IPR001613">
    <property type="entry name" value="Flavin_amine_oxidase"/>
</dbReference>
<reference evidence="10 11" key="1">
    <citation type="submission" date="2023-09" db="EMBL/GenBank/DDBJ databases">
        <title>Genomic Revisitation and Reclassification of the Genus Providencia.</title>
        <authorList>
            <person name="Dong X."/>
        </authorList>
    </citation>
    <scope>NUCLEOTIDE SEQUENCE [LARGE SCALE GENOMIC DNA]</scope>
    <source>
        <strain evidence="10 11">D4759</strain>
    </source>
</reference>
<evidence type="ECO:0000256" key="7">
    <source>
        <dbReference type="ARBA" id="ARBA00023070"/>
    </source>
</evidence>
<dbReference type="InterPro" id="IPR036188">
    <property type="entry name" value="FAD/NAD-bd_sf"/>
</dbReference>
<name>A0ABZ0N0N0_9GAMM</name>
<dbReference type="SUPFAM" id="SSF51905">
    <property type="entry name" value="FAD/NAD(P)-binding domain"/>
    <property type="match status" value="1"/>
</dbReference>
<comment type="similarity">
    <text evidence="3">Belongs to the tryptophan 2-monooxygenase family.</text>
</comment>
<dbReference type="RefSeq" id="WP_286268812.1">
    <property type="nucleotide sequence ID" value="NZ_CP135990.1"/>
</dbReference>
<accession>A0ABZ0N0N0</accession>
<comment type="catalytic activity">
    <reaction evidence="8">
        <text>L-tryptophan + O2 = indole-3-acetamide + CO2 + H2O</text>
        <dbReference type="Rhea" id="RHEA:16165"/>
        <dbReference type="ChEBI" id="CHEBI:15377"/>
        <dbReference type="ChEBI" id="CHEBI:15379"/>
        <dbReference type="ChEBI" id="CHEBI:16031"/>
        <dbReference type="ChEBI" id="CHEBI:16526"/>
        <dbReference type="ChEBI" id="CHEBI:57912"/>
        <dbReference type="EC" id="1.13.12.3"/>
    </reaction>
</comment>
<dbReference type="SUPFAM" id="SSF54373">
    <property type="entry name" value="FAD-linked reductases, C-terminal domain"/>
    <property type="match status" value="1"/>
</dbReference>
<keyword evidence="6 10" id="KW-0560">Oxidoreductase</keyword>
<evidence type="ECO:0000256" key="6">
    <source>
        <dbReference type="ARBA" id="ARBA00023002"/>
    </source>
</evidence>
<evidence type="ECO:0000259" key="9">
    <source>
        <dbReference type="Pfam" id="PF01593"/>
    </source>
</evidence>
<comment type="pathway">
    <text evidence="2">Plant hormone metabolism; auxin biosynthesis.</text>
</comment>
<evidence type="ECO:0000313" key="11">
    <source>
        <dbReference type="Proteomes" id="UP001302443"/>
    </source>
</evidence>
<dbReference type="Pfam" id="PF01593">
    <property type="entry name" value="Amino_oxidase"/>
    <property type="match status" value="1"/>
</dbReference>
<dbReference type="EMBL" id="CP135990">
    <property type="protein sequence ID" value="WPA91063.1"/>
    <property type="molecule type" value="Genomic_DNA"/>
</dbReference>
<dbReference type="Proteomes" id="UP001302443">
    <property type="component" value="Chromosome"/>
</dbReference>
<dbReference type="GO" id="GO:0016491">
    <property type="term" value="F:oxidoreductase activity"/>
    <property type="evidence" value="ECO:0007669"/>
    <property type="project" value="UniProtKB-KW"/>
</dbReference>
<protein>
    <recommendedName>
        <fullName evidence="5">Tryptophan 2-monooxygenase</fullName>
        <ecNumber evidence="4">1.13.12.3</ecNumber>
    </recommendedName>
</protein>
<evidence type="ECO:0000256" key="2">
    <source>
        <dbReference type="ARBA" id="ARBA00004814"/>
    </source>
</evidence>
<evidence type="ECO:0000256" key="1">
    <source>
        <dbReference type="ARBA" id="ARBA00001974"/>
    </source>
</evidence>
<evidence type="ECO:0000256" key="5">
    <source>
        <dbReference type="ARBA" id="ARBA00017871"/>
    </source>
</evidence>
<evidence type="ECO:0000256" key="3">
    <source>
        <dbReference type="ARBA" id="ARBA00005833"/>
    </source>
</evidence>
<evidence type="ECO:0000256" key="4">
    <source>
        <dbReference type="ARBA" id="ARBA00012535"/>
    </source>
</evidence>
<sequence length="448" mass="50537">MPHIDADIIVIGAGVSGLSVANQLQLQPQNPQHKTVLILEARDRLGGRIHTQEIDNQFYDLGASWIHGITDNPISAIAQQHHIQTVVFNYQDAIFYKKNGLVLCENEKEAFEAGLDYLMEQFENISSPCQFNNAAEALNSWLQSPEFHHLLTVDHHASQSLFEQLQTGLHEFFEAIAEDPCACTLETLSPYFLQLEGFCEGDEVIFPRGYSQIIETLSKGLDIRLNHPVEHVHYLDNYVTVTTLDGQQFNAHKVVVTVPLGVLKKDKIHFTPALPEKTQEAINQLGFGVFNKLFVTFEQAFWRKNSLNNVNSMYIHESDYWLNFMDVSAIYQKPTLLFLFGGLSAKWLEECDEHTAWHELQESLSKVFDNVPAPIQLIKTEWEKDIYAYGSFSYPAPNYSADQIAQLKQPINNKIFFAGEHLALLGAGTVHGAYLSGIEAANSLLNAQ</sequence>
<keyword evidence="11" id="KW-1185">Reference proteome</keyword>